<evidence type="ECO:0000256" key="3">
    <source>
        <dbReference type="ARBA" id="ARBA00022448"/>
    </source>
</evidence>
<dbReference type="Proteomes" id="UP000218231">
    <property type="component" value="Unassembled WGS sequence"/>
</dbReference>
<feature type="transmembrane region" description="Helical" evidence="9">
    <location>
        <begin position="231"/>
        <end position="250"/>
    </location>
</feature>
<keyword evidence="3" id="KW-0813">Transport</keyword>
<evidence type="ECO:0008006" key="12">
    <source>
        <dbReference type="Google" id="ProtNLM"/>
    </source>
</evidence>
<dbReference type="STRING" id="2018661.A0A2A2LXH0"/>
<feature type="transmembrane region" description="Helical" evidence="9">
    <location>
        <begin position="154"/>
        <end position="173"/>
    </location>
</feature>
<dbReference type="PANTHER" id="PTHR11785:SF531">
    <property type="entry name" value="LARGE NEUTRAL AMINO ACIDS TRANSPORTER SMALL SUBUNIT 1"/>
    <property type="match status" value="1"/>
</dbReference>
<feature type="transmembrane region" description="Helical" evidence="9">
    <location>
        <begin position="67"/>
        <end position="89"/>
    </location>
</feature>
<dbReference type="FunFam" id="1.20.1740.10:FF:000003">
    <property type="entry name" value="Y+L amino acid transporter 1 isoform X1"/>
    <property type="match status" value="1"/>
</dbReference>
<proteinExistence type="inferred from homology"/>
<protein>
    <recommendedName>
        <fullName evidence="12">Amino acid permease/ SLC12A domain-containing protein</fullName>
    </recommendedName>
</protein>
<evidence type="ECO:0000313" key="11">
    <source>
        <dbReference type="Proteomes" id="UP000218231"/>
    </source>
</evidence>
<feature type="transmembrane region" description="Helical" evidence="9">
    <location>
        <begin position="389"/>
        <end position="406"/>
    </location>
</feature>
<evidence type="ECO:0000256" key="9">
    <source>
        <dbReference type="SAM" id="Phobius"/>
    </source>
</evidence>
<evidence type="ECO:0000256" key="2">
    <source>
        <dbReference type="ARBA" id="ARBA00007040"/>
    </source>
</evidence>
<gene>
    <name evidence="10" type="ORF">WR25_05480</name>
</gene>
<feature type="transmembrane region" description="Helical" evidence="9">
    <location>
        <begin position="123"/>
        <end position="142"/>
    </location>
</feature>
<comment type="subcellular location">
    <subcellularLocation>
        <location evidence="1">Cell membrane</location>
        <topology evidence="1">Multi-pass membrane protein</topology>
    </subcellularLocation>
</comment>
<keyword evidence="5 9" id="KW-0812">Transmembrane</keyword>
<comment type="similarity">
    <text evidence="2">Belongs to the amino acid-polyamine-organocation (APC) superfamily. L-type amino acid transporter (LAT) (TC 2.A.3.8) family.</text>
</comment>
<dbReference type="InterPro" id="IPR002293">
    <property type="entry name" value="AA/rel_permease1"/>
</dbReference>
<evidence type="ECO:0000313" key="10">
    <source>
        <dbReference type="EMBL" id="PAV90675.1"/>
    </source>
</evidence>
<sequence length="615" mass="68768">MAPSADTQPLKKKPENETADEPEENTEGKGLKRDIGLLDGCNVIIGCIIGSGIFVSPTGVQEQAGSVGVSLIVWLAAGMFTAIGAYCYAELGTLIRRSGGDYAYILEAFGPFCAFIRLWIEAIVVRPVTITIVSLTFAIYVLKPFYPDCSPPEYLPVMLAILLIVLMTAINCISVKAAKFVQNAFTYAKVVALVLIILTGAWLLIRGRPENYESFENLWENTPTDMTKISLAFYAGLFAYSGWNFLNYIVDEMKNPKRDLPLSIAISIPVCTIIYTLTNVALYTTLSPEEMLETPAVAVLFANKNYGWFGLVMPLAVACSTIGTTNGLILTSSRLFYVGAREDQMPFVFGMINRKTSTPIPAVIFTGLLSMGYLLLSKDVYSLMNYMQISYWLAIAGAILSLFWLRRKMPNAPRPIKVNLFWPAIFFIGCCLLVIIPIYAAFKDTMIGLAIMFSAVPVYLIFIQWKNKPKFVEKISGLLNLRKFSADKKFRVHHNFLSKGLPGRLHQGRLNFIILSTFRSIDFVILFWRAVFVRVISKQGCIDVSLVVLQIFTDSIPKFLSSTRFDRERLAWLFRAKTLSKYPHLCVYEFKISTKNPSISVSFDDSFNIVICSLG</sequence>
<dbReference type="EMBL" id="LIAE01006363">
    <property type="protein sequence ID" value="PAV90675.1"/>
    <property type="molecule type" value="Genomic_DNA"/>
</dbReference>
<evidence type="ECO:0000256" key="6">
    <source>
        <dbReference type="ARBA" id="ARBA00022989"/>
    </source>
</evidence>
<feature type="transmembrane region" description="Helical" evidence="9">
    <location>
        <begin position="446"/>
        <end position="465"/>
    </location>
</feature>
<name>A0A2A2LXH0_9BILA</name>
<keyword evidence="7 9" id="KW-0472">Membrane</keyword>
<keyword evidence="11" id="KW-1185">Reference proteome</keyword>
<dbReference type="Pfam" id="PF13520">
    <property type="entry name" value="AA_permease_2"/>
    <property type="match status" value="1"/>
</dbReference>
<keyword evidence="4" id="KW-1003">Cell membrane</keyword>
<dbReference type="PANTHER" id="PTHR11785">
    <property type="entry name" value="AMINO ACID TRANSPORTER"/>
    <property type="match status" value="1"/>
</dbReference>
<accession>A0A2A2LXH0</accession>
<comment type="caution">
    <text evidence="10">The sequence shown here is derived from an EMBL/GenBank/DDBJ whole genome shotgun (WGS) entry which is preliminary data.</text>
</comment>
<dbReference type="Gene3D" id="1.20.1740.10">
    <property type="entry name" value="Amino acid/polyamine transporter I"/>
    <property type="match status" value="1"/>
</dbReference>
<feature type="transmembrane region" description="Helical" evidence="9">
    <location>
        <begin position="358"/>
        <end position="377"/>
    </location>
</feature>
<evidence type="ECO:0000256" key="8">
    <source>
        <dbReference type="SAM" id="MobiDB-lite"/>
    </source>
</evidence>
<dbReference type="OrthoDB" id="10062876at2759"/>
<evidence type="ECO:0000256" key="5">
    <source>
        <dbReference type="ARBA" id="ARBA00022692"/>
    </source>
</evidence>
<organism evidence="10 11">
    <name type="scientific">Diploscapter pachys</name>
    <dbReference type="NCBI Taxonomy" id="2018661"/>
    <lineage>
        <taxon>Eukaryota</taxon>
        <taxon>Metazoa</taxon>
        <taxon>Ecdysozoa</taxon>
        <taxon>Nematoda</taxon>
        <taxon>Chromadorea</taxon>
        <taxon>Rhabditida</taxon>
        <taxon>Rhabditina</taxon>
        <taxon>Rhabditomorpha</taxon>
        <taxon>Rhabditoidea</taxon>
        <taxon>Rhabditidae</taxon>
        <taxon>Diploscapter</taxon>
    </lineage>
</organism>
<dbReference type="GO" id="GO:0005886">
    <property type="term" value="C:plasma membrane"/>
    <property type="evidence" value="ECO:0007669"/>
    <property type="project" value="UniProtKB-SubCell"/>
</dbReference>
<evidence type="ECO:0000256" key="7">
    <source>
        <dbReference type="ARBA" id="ARBA00023136"/>
    </source>
</evidence>
<dbReference type="GO" id="GO:0015179">
    <property type="term" value="F:L-amino acid transmembrane transporter activity"/>
    <property type="evidence" value="ECO:0007669"/>
    <property type="project" value="TreeGrafter"/>
</dbReference>
<dbReference type="AlphaFoldDB" id="A0A2A2LXH0"/>
<feature type="transmembrane region" description="Helical" evidence="9">
    <location>
        <begin position="35"/>
        <end position="55"/>
    </location>
</feature>
<feature type="transmembrane region" description="Helical" evidence="9">
    <location>
        <begin position="418"/>
        <end position="440"/>
    </location>
</feature>
<feature type="transmembrane region" description="Helical" evidence="9">
    <location>
        <begin position="185"/>
        <end position="205"/>
    </location>
</feature>
<evidence type="ECO:0000256" key="4">
    <source>
        <dbReference type="ARBA" id="ARBA00022475"/>
    </source>
</evidence>
<evidence type="ECO:0000256" key="1">
    <source>
        <dbReference type="ARBA" id="ARBA00004651"/>
    </source>
</evidence>
<keyword evidence="6 9" id="KW-1133">Transmembrane helix</keyword>
<feature type="region of interest" description="Disordered" evidence="8">
    <location>
        <begin position="1"/>
        <end position="31"/>
    </location>
</feature>
<dbReference type="InterPro" id="IPR050598">
    <property type="entry name" value="AminoAcid_Transporter"/>
</dbReference>
<reference evidence="10 11" key="1">
    <citation type="journal article" date="2017" name="Curr. Biol.">
        <title>Genome architecture and evolution of a unichromosomal asexual nematode.</title>
        <authorList>
            <person name="Fradin H."/>
            <person name="Zegar C."/>
            <person name="Gutwein M."/>
            <person name="Lucas J."/>
            <person name="Kovtun M."/>
            <person name="Corcoran D."/>
            <person name="Baugh L.R."/>
            <person name="Kiontke K."/>
            <person name="Gunsalus K."/>
            <person name="Fitch D.H."/>
            <person name="Piano F."/>
        </authorList>
    </citation>
    <scope>NUCLEOTIDE SEQUENCE [LARGE SCALE GENOMIC DNA]</scope>
    <source>
        <strain evidence="10">PF1309</strain>
    </source>
</reference>
<feature type="transmembrane region" description="Helical" evidence="9">
    <location>
        <begin position="306"/>
        <end position="337"/>
    </location>
</feature>
<feature type="transmembrane region" description="Helical" evidence="9">
    <location>
        <begin position="262"/>
        <end position="286"/>
    </location>
</feature>